<proteinExistence type="inferred from homology"/>
<evidence type="ECO:0000256" key="3">
    <source>
        <dbReference type="ARBA" id="ARBA00022801"/>
    </source>
</evidence>
<keyword evidence="4" id="KW-0460">Magnesium</keyword>
<dbReference type="InterPro" id="IPR023214">
    <property type="entry name" value="HAD_sf"/>
</dbReference>
<protein>
    <recommendedName>
        <fullName evidence="6">5'-nucleotidase domain-containing protein 1</fullName>
    </recommendedName>
</protein>
<reference evidence="7" key="1">
    <citation type="submission" date="2020-04" db="EMBL/GenBank/DDBJ databases">
        <authorList>
            <person name="Alioto T."/>
            <person name="Alioto T."/>
            <person name="Gomez Garrido J."/>
        </authorList>
    </citation>
    <scope>NUCLEOTIDE SEQUENCE</scope>
    <source>
        <strain evidence="7">A484AB</strain>
    </source>
</reference>
<dbReference type="SUPFAM" id="SSF56784">
    <property type="entry name" value="HAD-like"/>
    <property type="match status" value="1"/>
</dbReference>
<dbReference type="FunFam" id="3.40.50.1000:FF:000086">
    <property type="entry name" value="LD24878p"/>
    <property type="match status" value="1"/>
</dbReference>
<evidence type="ECO:0000256" key="1">
    <source>
        <dbReference type="ARBA" id="ARBA00009589"/>
    </source>
</evidence>
<comment type="caution">
    <text evidence="7">The sequence shown here is derived from an EMBL/GenBank/DDBJ whole genome shotgun (WGS) entry which is preliminary data.</text>
</comment>
<dbReference type="Gene3D" id="3.40.50.1000">
    <property type="entry name" value="HAD superfamily/HAD-like"/>
    <property type="match status" value="1"/>
</dbReference>
<sequence length="460" mass="52747">MAFSLCDFDAIGFDVDHAFVQYRLENIFPLVYESLARVLVEKRDYPKELLEEPFKKFADFCTRGLVLDADKGDFVKVSKDGKVIRASHGTKIMGESKMNEEYGQDRKWPPFESFTADMKTKGNFLHGATYRMFENFFDMPAMLLCARLIDIVDKEDGGKEKYKLVWPDVLSSLIVNFDYNSFAENKGFFYPALKSDIHKYIKPSSEKLKEWLKKLRNKGMKLFLITNSQADFSMFVLENAFGTDWRSYFDVYISRAEKPGFFRDKRPFLEVVNRVNGKDPVESLEDGKDYAKGNSTQLEKYLAKLSGKTDMKVLFCGDSLLSDVYPPRYFSNWQTVALLEELEVEINNKVCEKHEIDKTDDGTGYEPDTKKQKLNENNGEQKDDHTTSKDILTSATWDSIFGTDGELMNTLFSGLVDEYSSLVIAGLDSITELPLDHSFEKNVDGQTRFYPQAPQTSTNS</sequence>
<evidence type="ECO:0000256" key="2">
    <source>
        <dbReference type="ARBA" id="ARBA00022723"/>
    </source>
</evidence>
<keyword evidence="5" id="KW-0007">Acetylation</keyword>
<comment type="similarity">
    <text evidence="1">Belongs to the 5'(3')-deoxyribonucleotidase family.</text>
</comment>
<evidence type="ECO:0000313" key="7">
    <source>
        <dbReference type="EMBL" id="CAB3994135.1"/>
    </source>
</evidence>
<dbReference type="PANTHER" id="PTHR12103">
    <property type="entry name" value="5'-NUCLEOTIDASE DOMAIN-CONTAINING"/>
    <property type="match status" value="1"/>
</dbReference>
<keyword evidence="8" id="KW-1185">Reference proteome</keyword>
<dbReference type="EMBL" id="CACRXK020002398">
    <property type="protein sequence ID" value="CAB3994135.1"/>
    <property type="molecule type" value="Genomic_DNA"/>
</dbReference>
<name>A0A7D9DW45_PARCT</name>
<dbReference type="OrthoDB" id="6503940at2759"/>
<dbReference type="InterPro" id="IPR036412">
    <property type="entry name" value="HAD-like_sf"/>
</dbReference>
<dbReference type="PANTHER" id="PTHR12103:SF38">
    <property type="entry name" value="5'-NUCLEOTIDASE DOMAIN-CONTAINING PROTEIN 1"/>
    <property type="match status" value="1"/>
</dbReference>
<dbReference type="GO" id="GO:0008253">
    <property type="term" value="F:5'-nucleotidase activity"/>
    <property type="evidence" value="ECO:0007669"/>
    <property type="project" value="TreeGrafter"/>
</dbReference>
<evidence type="ECO:0000256" key="5">
    <source>
        <dbReference type="ARBA" id="ARBA00022990"/>
    </source>
</evidence>
<keyword evidence="3" id="KW-0378">Hydrolase</keyword>
<dbReference type="InterPro" id="IPR008380">
    <property type="entry name" value="HAD-SF_hydro_IG_5-nucl"/>
</dbReference>
<gene>
    <name evidence="7" type="ORF">PACLA_8A024329</name>
</gene>
<keyword evidence="2" id="KW-0479">Metal-binding</keyword>
<dbReference type="AlphaFoldDB" id="A0A7D9DW45"/>
<evidence type="ECO:0000313" key="8">
    <source>
        <dbReference type="Proteomes" id="UP001152795"/>
    </source>
</evidence>
<organism evidence="7 8">
    <name type="scientific">Paramuricea clavata</name>
    <name type="common">Red gorgonian</name>
    <name type="synonym">Violescent sea-whip</name>
    <dbReference type="NCBI Taxonomy" id="317549"/>
    <lineage>
        <taxon>Eukaryota</taxon>
        <taxon>Metazoa</taxon>
        <taxon>Cnidaria</taxon>
        <taxon>Anthozoa</taxon>
        <taxon>Octocorallia</taxon>
        <taxon>Malacalcyonacea</taxon>
        <taxon>Plexauridae</taxon>
        <taxon>Paramuricea</taxon>
    </lineage>
</organism>
<accession>A0A7D9DW45</accession>
<dbReference type="Proteomes" id="UP001152795">
    <property type="component" value="Unassembled WGS sequence"/>
</dbReference>
<dbReference type="GO" id="GO:0046872">
    <property type="term" value="F:metal ion binding"/>
    <property type="evidence" value="ECO:0007669"/>
    <property type="project" value="UniProtKB-KW"/>
</dbReference>
<evidence type="ECO:0000256" key="6">
    <source>
        <dbReference type="ARBA" id="ARBA00069357"/>
    </source>
</evidence>
<evidence type="ECO:0000256" key="4">
    <source>
        <dbReference type="ARBA" id="ARBA00022842"/>
    </source>
</evidence>
<dbReference type="Pfam" id="PF05761">
    <property type="entry name" value="5_nucleotid"/>
    <property type="match status" value="1"/>
</dbReference>